<evidence type="ECO:0000313" key="5">
    <source>
        <dbReference type="Proteomes" id="UP000244496"/>
    </source>
</evidence>
<gene>
    <name evidence="4" type="ORF">HYN69_15205</name>
</gene>
<reference evidence="4 5" key="1">
    <citation type="submission" date="2018-04" db="EMBL/GenBank/DDBJ databases">
        <title>Genome sequencing of Gemmobacter.</title>
        <authorList>
            <person name="Yi H."/>
            <person name="Baek M.-G."/>
        </authorList>
    </citation>
    <scope>NUCLEOTIDE SEQUENCE [LARGE SCALE GENOMIC DNA]</scope>
    <source>
        <strain evidence="4 5">HYN0069</strain>
    </source>
</reference>
<accession>A0A2S0UPB9</accession>
<dbReference type="KEGG" id="geh:HYN69_15205"/>
<feature type="region of interest" description="Disordered" evidence="2">
    <location>
        <begin position="198"/>
        <end position="237"/>
    </location>
</feature>
<feature type="coiled-coil region" evidence="1">
    <location>
        <begin position="89"/>
        <end position="123"/>
    </location>
</feature>
<keyword evidence="3" id="KW-0812">Transmembrane</keyword>
<evidence type="ECO:0000313" key="4">
    <source>
        <dbReference type="EMBL" id="AWB49668.1"/>
    </source>
</evidence>
<organism evidence="4 5">
    <name type="scientific">Paragemmobacter aquarius</name>
    <dbReference type="NCBI Taxonomy" id="2169400"/>
    <lineage>
        <taxon>Bacteria</taxon>
        <taxon>Pseudomonadati</taxon>
        <taxon>Pseudomonadota</taxon>
        <taxon>Alphaproteobacteria</taxon>
        <taxon>Rhodobacterales</taxon>
        <taxon>Paracoccaceae</taxon>
        <taxon>Paragemmobacter</taxon>
    </lineage>
</organism>
<dbReference type="AlphaFoldDB" id="A0A2S0UPB9"/>
<feature type="transmembrane region" description="Helical" evidence="3">
    <location>
        <begin position="51"/>
        <end position="72"/>
    </location>
</feature>
<keyword evidence="3" id="KW-1133">Transmembrane helix</keyword>
<keyword evidence="1" id="KW-0175">Coiled coil</keyword>
<keyword evidence="3" id="KW-0472">Membrane</keyword>
<name>A0A2S0UPB9_9RHOB</name>
<evidence type="ECO:0000256" key="2">
    <source>
        <dbReference type="SAM" id="MobiDB-lite"/>
    </source>
</evidence>
<proteinExistence type="predicted"/>
<dbReference type="EMBL" id="CP028918">
    <property type="protein sequence ID" value="AWB49668.1"/>
    <property type="molecule type" value="Genomic_DNA"/>
</dbReference>
<protein>
    <submittedName>
        <fullName evidence="4">Uncharacterized protein</fullName>
    </submittedName>
</protein>
<evidence type="ECO:0000256" key="1">
    <source>
        <dbReference type="SAM" id="Coils"/>
    </source>
</evidence>
<keyword evidence="5" id="KW-1185">Reference proteome</keyword>
<dbReference type="Proteomes" id="UP000244496">
    <property type="component" value="Chromosome"/>
</dbReference>
<dbReference type="RefSeq" id="WP_108436485.1">
    <property type="nucleotide sequence ID" value="NZ_CP028918.1"/>
</dbReference>
<feature type="compositionally biased region" description="Low complexity" evidence="2">
    <location>
        <begin position="198"/>
        <end position="213"/>
    </location>
</feature>
<evidence type="ECO:0000256" key="3">
    <source>
        <dbReference type="SAM" id="Phobius"/>
    </source>
</evidence>
<sequence>MSEPDQITEAIKRALDAAEAANFAAEDIARISAAHRAFAEGVARSQKRSTALAGGAALGALLGLGLGGLIWFRSVADLREAGTVQATAAELLVEQVTRFDAMLDKAEEREAVVEAALTAMTEKVSHDLAKLGREQKPMDAQVATAIRDGVKEDLGAAKDEVLAAIAAAPAGGTMLDSPEMKVLLEELHAMVREAVAAPATNAAAATSEPAKAPAPKPKPKPATRAAKPAEPDPFVYP</sequence>